<dbReference type="SUPFAM" id="SSF103473">
    <property type="entry name" value="MFS general substrate transporter"/>
    <property type="match status" value="1"/>
</dbReference>
<feature type="transmembrane region" description="Helical" evidence="5">
    <location>
        <begin position="89"/>
        <end position="111"/>
    </location>
</feature>
<feature type="transmembrane region" description="Helical" evidence="5">
    <location>
        <begin position="53"/>
        <end position="77"/>
    </location>
</feature>
<dbReference type="AlphaFoldDB" id="A0A4U7B5N4"/>
<evidence type="ECO:0000256" key="5">
    <source>
        <dbReference type="SAM" id="Phobius"/>
    </source>
</evidence>
<evidence type="ECO:0000256" key="2">
    <source>
        <dbReference type="ARBA" id="ARBA00022692"/>
    </source>
</evidence>
<evidence type="ECO:0000256" key="4">
    <source>
        <dbReference type="ARBA" id="ARBA00023136"/>
    </source>
</evidence>
<evidence type="ECO:0000313" key="7">
    <source>
        <dbReference type="Proteomes" id="UP000308133"/>
    </source>
</evidence>
<comment type="caution">
    <text evidence="6">The sequence shown here is derived from an EMBL/GenBank/DDBJ whole genome shotgun (WGS) entry which is preliminary data.</text>
</comment>
<keyword evidence="3 5" id="KW-1133">Transmembrane helix</keyword>
<organism evidence="6 7">
    <name type="scientific">Elsinoe australis</name>
    <dbReference type="NCBI Taxonomy" id="40998"/>
    <lineage>
        <taxon>Eukaryota</taxon>
        <taxon>Fungi</taxon>
        <taxon>Dikarya</taxon>
        <taxon>Ascomycota</taxon>
        <taxon>Pezizomycotina</taxon>
        <taxon>Dothideomycetes</taxon>
        <taxon>Dothideomycetidae</taxon>
        <taxon>Myriangiales</taxon>
        <taxon>Elsinoaceae</taxon>
        <taxon>Elsinoe</taxon>
    </lineage>
</organism>
<dbReference type="Proteomes" id="UP000308133">
    <property type="component" value="Unassembled WGS sequence"/>
</dbReference>
<reference evidence="6 7" key="1">
    <citation type="submission" date="2018-02" db="EMBL/GenBank/DDBJ databases">
        <title>Draft genome sequences of Elsinoe sp., causing black scab on jojoba.</title>
        <authorList>
            <person name="Stodart B."/>
            <person name="Jeffress S."/>
            <person name="Ash G."/>
            <person name="Arun Chinnappa K."/>
        </authorList>
    </citation>
    <scope>NUCLEOTIDE SEQUENCE [LARGE SCALE GENOMIC DNA]</scope>
    <source>
        <strain evidence="6 7">Hillstone_2</strain>
    </source>
</reference>
<dbReference type="Gene3D" id="1.20.1250.20">
    <property type="entry name" value="MFS general substrate transporter like domains"/>
    <property type="match status" value="1"/>
</dbReference>
<evidence type="ECO:0000313" key="6">
    <source>
        <dbReference type="EMBL" id="TKX26259.1"/>
    </source>
</evidence>
<evidence type="ECO:0000256" key="3">
    <source>
        <dbReference type="ARBA" id="ARBA00022989"/>
    </source>
</evidence>
<dbReference type="InterPro" id="IPR036259">
    <property type="entry name" value="MFS_trans_sf"/>
</dbReference>
<sequence>MHDRVFAGQERPYPMRRLTSLFGIQQPAVAHQLKRSFLTSALRPLTILKEPPVLLSVVYYFLNFAWVISVNTTVSIWLSEFYGFMPRNIGFFSFFGVIGVTIGWLVGHWMHDAVGLWYAKRHDGRIEPEARLIITYPATIIMTLSLIVLGFAIQNLWHYMVLAVFAAVQCGGIMITTTAVNAYLLDSYPDRAGEVSAWVSNGRIFGGFMATYIQIPWVEQHGAAVALGIQAAITGSSAMIIAFIQWQGAAMRQQSKIVA</sequence>
<comment type="subcellular location">
    <subcellularLocation>
        <location evidence="1">Membrane</location>
        <topology evidence="1">Multi-pass membrane protein</topology>
    </subcellularLocation>
</comment>
<dbReference type="GO" id="GO:0022857">
    <property type="term" value="F:transmembrane transporter activity"/>
    <property type="evidence" value="ECO:0007669"/>
    <property type="project" value="InterPro"/>
</dbReference>
<dbReference type="Pfam" id="PF07690">
    <property type="entry name" value="MFS_1"/>
    <property type="match status" value="1"/>
</dbReference>
<dbReference type="PANTHER" id="PTHR23502">
    <property type="entry name" value="MAJOR FACILITATOR SUPERFAMILY"/>
    <property type="match status" value="1"/>
</dbReference>
<proteinExistence type="predicted"/>
<dbReference type="EMBL" id="PTQR01000014">
    <property type="protein sequence ID" value="TKX26259.1"/>
    <property type="molecule type" value="Genomic_DNA"/>
</dbReference>
<dbReference type="GO" id="GO:0005886">
    <property type="term" value="C:plasma membrane"/>
    <property type="evidence" value="ECO:0007669"/>
    <property type="project" value="TreeGrafter"/>
</dbReference>
<feature type="transmembrane region" description="Helical" evidence="5">
    <location>
        <begin position="132"/>
        <end position="153"/>
    </location>
</feature>
<feature type="transmembrane region" description="Helical" evidence="5">
    <location>
        <begin position="197"/>
        <end position="217"/>
    </location>
</feature>
<feature type="transmembrane region" description="Helical" evidence="5">
    <location>
        <begin position="223"/>
        <end position="246"/>
    </location>
</feature>
<dbReference type="PANTHER" id="PTHR23502:SF187">
    <property type="entry name" value="TRANSPORTER, PUTATIVE (AFU_ORTHOLOGUE AFUA_2G17840)-RELATED"/>
    <property type="match status" value="1"/>
</dbReference>
<name>A0A4U7B5N4_9PEZI</name>
<gene>
    <name evidence="6" type="ORF">C1H76_1612</name>
</gene>
<evidence type="ECO:0000256" key="1">
    <source>
        <dbReference type="ARBA" id="ARBA00004141"/>
    </source>
</evidence>
<keyword evidence="2 5" id="KW-0812">Transmembrane</keyword>
<dbReference type="InterPro" id="IPR011701">
    <property type="entry name" value="MFS"/>
</dbReference>
<protein>
    <recommendedName>
        <fullName evidence="8">Major facilitator superfamily (MFS) profile domain-containing protein</fullName>
    </recommendedName>
</protein>
<feature type="transmembrane region" description="Helical" evidence="5">
    <location>
        <begin position="159"/>
        <end position="185"/>
    </location>
</feature>
<keyword evidence="4 5" id="KW-0472">Membrane</keyword>
<evidence type="ECO:0008006" key="8">
    <source>
        <dbReference type="Google" id="ProtNLM"/>
    </source>
</evidence>
<accession>A0A4U7B5N4</accession>